<comment type="caution">
    <text evidence="6">The sequence shown here is derived from an EMBL/GenBank/DDBJ whole genome shotgun (WGS) entry which is preliminary data.</text>
</comment>
<sequence>MDLEKVFHMTGGVGETSYSRNSSLQKKASDEVKLVTLETIEEVQRTLLPKSLGIADLGCSSGPNTLTTIRDIVETIEENCRSMEQPLPEFRIHLNDLPTNDFNAIFQSLPEFYKELKKGRIDGGPSIYIAGFPGSFYGRLFPDNCLHFIYSSFSLHWLSKVPSGLYDEGGRPINRGTIYISGQSPAKVSEAYNAQFRQDFSLFLSSRSQELVRGGKMMLILLGREGPSHADRANSFFWELLTRALGKLVDQGHVEKEMIDSYDVHFYAPTIEELENVVKTEGSFKVDHLQLFEVEKEVKSDDDGRSYGTKVSRTVRAIQESMIAHHFGEQIVDNLFEEYGRLLDEEVAKEDIKPITLVSVLTNL</sequence>
<dbReference type="GO" id="GO:0008168">
    <property type="term" value="F:methyltransferase activity"/>
    <property type="evidence" value="ECO:0007669"/>
    <property type="project" value="UniProtKB-KW"/>
</dbReference>
<name>A0AAV3QY19_LITER</name>
<evidence type="ECO:0000313" key="6">
    <source>
        <dbReference type="EMBL" id="GAA0167795.1"/>
    </source>
</evidence>
<proteinExistence type="inferred from homology"/>
<gene>
    <name evidence="6" type="ORF">LIER_22650</name>
</gene>
<comment type="similarity">
    <text evidence="1">Belongs to the methyltransferase superfamily. Type-7 methyltransferase family.</text>
</comment>
<evidence type="ECO:0000313" key="7">
    <source>
        <dbReference type="Proteomes" id="UP001454036"/>
    </source>
</evidence>
<protein>
    <submittedName>
        <fullName evidence="6">Methyltransferase</fullName>
    </submittedName>
</protein>
<keyword evidence="4" id="KW-0479">Metal-binding</keyword>
<keyword evidence="5" id="KW-0460">Magnesium</keyword>
<dbReference type="InterPro" id="IPR005299">
    <property type="entry name" value="MeTrfase_7"/>
</dbReference>
<evidence type="ECO:0000256" key="5">
    <source>
        <dbReference type="ARBA" id="ARBA00022842"/>
    </source>
</evidence>
<evidence type="ECO:0000256" key="2">
    <source>
        <dbReference type="ARBA" id="ARBA00022603"/>
    </source>
</evidence>
<dbReference type="SUPFAM" id="SSF53335">
    <property type="entry name" value="S-adenosyl-L-methionine-dependent methyltransferases"/>
    <property type="match status" value="1"/>
</dbReference>
<dbReference type="Gene3D" id="1.10.1200.270">
    <property type="entry name" value="Methyltransferase, alpha-helical capping domain"/>
    <property type="match status" value="1"/>
</dbReference>
<dbReference type="InterPro" id="IPR029063">
    <property type="entry name" value="SAM-dependent_MTases_sf"/>
</dbReference>
<keyword evidence="2 6" id="KW-0489">Methyltransferase</keyword>
<reference evidence="6 7" key="1">
    <citation type="submission" date="2024-01" db="EMBL/GenBank/DDBJ databases">
        <title>The complete chloroplast genome sequence of Lithospermum erythrorhizon: insights into the phylogenetic relationship among Boraginaceae species and the maternal lineages of purple gromwells.</title>
        <authorList>
            <person name="Okada T."/>
            <person name="Watanabe K."/>
        </authorList>
    </citation>
    <scope>NUCLEOTIDE SEQUENCE [LARGE SCALE GENOMIC DNA]</scope>
</reference>
<keyword evidence="3" id="KW-0808">Transferase</keyword>
<dbReference type="GO" id="GO:0032259">
    <property type="term" value="P:methylation"/>
    <property type="evidence" value="ECO:0007669"/>
    <property type="project" value="UniProtKB-KW"/>
</dbReference>
<dbReference type="Pfam" id="PF03492">
    <property type="entry name" value="Methyltransf_7"/>
    <property type="match status" value="1"/>
</dbReference>
<dbReference type="Proteomes" id="UP001454036">
    <property type="component" value="Unassembled WGS sequence"/>
</dbReference>
<dbReference type="AlphaFoldDB" id="A0AAV3QY19"/>
<evidence type="ECO:0000256" key="1">
    <source>
        <dbReference type="ARBA" id="ARBA00007967"/>
    </source>
</evidence>
<dbReference type="PANTHER" id="PTHR31009">
    <property type="entry name" value="S-ADENOSYL-L-METHIONINE:CARBOXYL METHYLTRANSFERASE FAMILY PROTEIN"/>
    <property type="match status" value="1"/>
</dbReference>
<keyword evidence="7" id="KW-1185">Reference proteome</keyword>
<accession>A0AAV3QY19</accession>
<dbReference type="Gene3D" id="3.40.50.150">
    <property type="entry name" value="Vaccinia Virus protein VP39"/>
    <property type="match status" value="1"/>
</dbReference>
<evidence type="ECO:0000256" key="4">
    <source>
        <dbReference type="ARBA" id="ARBA00022723"/>
    </source>
</evidence>
<dbReference type="InterPro" id="IPR042086">
    <property type="entry name" value="MeTrfase_capping"/>
</dbReference>
<organism evidence="6 7">
    <name type="scientific">Lithospermum erythrorhizon</name>
    <name type="common">Purple gromwell</name>
    <name type="synonym">Lithospermum officinale var. erythrorhizon</name>
    <dbReference type="NCBI Taxonomy" id="34254"/>
    <lineage>
        <taxon>Eukaryota</taxon>
        <taxon>Viridiplantae</taxon>
        <taxon>Streptophyta</taxon>
        <taxon>Embryophyta</taxon>
        <taxon>Tracheophyta</taxon>
        <taxon>Spermatophyta</taxon>
        <taxon>Magnoliopsida</taxon>
        <taxon>eudicotyledons</taxon>
        <taxon>Gunneridae</taxon>
        <taxon>Pentapetalae</taxon>
        <taxon>asterids</taxon>
        <taxon>lamiids</taxon>
        <taxon>Boraginales</taxon>
        <taxon>Boraginaceae</taxon>
        <taxon>Boraginoideae</taxon>
        <taxon>Lithospermeae</taxon>
        <taxon>Lithospermum</taxon>
    </lineage>
</organism>
<dbReference type="GO" id="GO:0046872">
    <property type="term" value="F:metal ion binding"/>
    <property type="evidence" value="ECO:0007669"/>
    <property type="project" value="UniProtKB-KW"/>
</dbReference>
<dbReference type="EMBL" id="BAABME010006232">
    <property type="protein sequence ID" value="GAA0167795.1"/>
    <property type="molecule type" value="Genomic_DNA"/>
</dbReference>
<evidence type="ECO:0000256" key="3">
    <source>
        <dbReference type="ARBA" id="ARBA00022679"/>
    </source>
</evidence>